<dbReference type="Gene3D" id="1.25.40.420">
    <property type="match status" value="1"/>
</dbReference>
<evidence type="ECO:0000259" key="3">
    <source>
        <dbReference type="PROSITE" id="PS50097"/>
    </source>
</evidence>
<reference evidence="4" key="1">
    <citation type="submission" date="2022-08" db="EMBL/GenBank/DDBJ databases">
        <authorList>
            <person name="Marques A."/>
        </authorList>
    </citation>
    <scope>NUCLEOTIDE SEQUENCE</scope>
    <source>
        <strain evidence="4">RhyPub2mFocal</strain>
        <tissue evidence="4">Leaves</tissue>
    </source>
</reference>
<evidence type="ECO:0000256" key="1">
    <source>
        <dbReference type="ARBA" id="ARBA00004906"/>
    </source>
</evidence>
<dbReference type="Pfam" id="PF00651">
    <property type="entry name" value="BTB"/>
    <property type="match status" value="1"/>
</dbReference>
<name>A0AAV8CNW6_9POAL</name>
<accession>A0AAV8CNW6</accession>
<dbReference type="SMART" id="SM00225">
    <property type="entry name" value="BTB"/>
    <property type="match status" value="1"/>
</dbReference>
<evidence type="ECO:0000256" key="2">
    <source>
        <dbReference type="ARBA" id="ARBA00010846"/>
    </source>
</evidence>
<dbReference type="AlphaFoldDB" id="A0AAV8CNW6"/>
<dbReference type="Pfam" id="PF24570">
    <property type="entry name" value="BACK_BPM_SPOP"/>
    <property type="match status" value="1"/>
</dbReference>
<evidence type="ECO:0000313" key="5">
    <source>
        <dbReference type="Proteomes" id="UP001140206"/>
    </source>
</evidence>
<dbReference type="InterPro" id="IPR056423">
    <property type="entry name" value="BACK_BPM_SPOP"/>
</dbReference>
<dbReference type="InterPro" id="IPR045005">
    <property type="entry name" value="BPM1-6"/>
</dbReference>
<dbReference type="Proteomes" id="UP001140206">
    <property type="component" value="Chromosome 4"/>
</dbReference>
<dbReference type="PROSITE" id="PS50097">
    <property type="entry name" value="BTB"/>
    <property type="match status" value="1"/>
</dbReference>
<dbReference type="PANTHER" id="PTHR26379">
    <property type="entry name" value="BTB/POZ AND MATH DOMAIN-CONTAINING PROTEIN 1"/>
    <property type="match status" value="1"/>
</dbReference>
<dbReference type="InterPro" id="IPR011333">
    <property type="entry name" value="SKP1/BTB/POZ_sf"/>
</dbReference>
<feature type="domain" description="BTB" evidence="3">
    <location>
        <begin position="207"/>
        <end position="274"/>
    </location>
</feature>
<proteinExistence type="inferred from homology"/>
<dbReference type="EMBL" id="JAMFTS010000004">
    <property type="protein sequence ID" value="KAJ4757146.1"/>
    <property type="molecule type" value="Genomic_DNA"/>
</dbReference>
<dbReference type="SUPFAM" id="SSF49599">
    <property type="entry name" value="TRAF domain-like"/>
    <property type="match status" value="1"/>
</dbReference>
<evidence type="ECO:0000313" key="4">
    <source>
        <dbReference type="EMBL" id="KAJ4757146.1"/>
    </source>
</evidence>
<gene>
    <name evidence="4" type="ORF">LUZ62_067521</name>
</gene>
<comment type="pathway">
    <text evidence="1">Protein modification; protein ubiquitination.</text>
</comment>
<dbReference type="GO" id="GO:0016567">
    <property type="term" value="P:protein ubiquitination"/>
    <property type="evidence" value="ECO:0007669"/>
    <property type="project" value="InterPro"/>
</dbReference>
<protein>
    <submittedName>
        <fullName evidence="4">BTB/POZ and MATH domain-containing protein 2</fullName>
    </submittedName>
</protein>
<comment type="caution">
    <text evidence="4">The sequence shown here is derived from an EMBL/GenBank/DDBJ whole genome shotgun (WGS) entry which is preliminary data.</text>
</comment>
<comment type="similarity">
    <text evidence="2">Belongs to the Tdpoz family.</text>
</comment>
<dbReference type="InterPro" id="IPR000210">
    <property type="entry name" value="BTB/POZ_dom"/>
</dbReference>
<keyword evidence="5" id="KW-1185">Reference proteome</keyword>
<dbReference type="InterPro" id="IPR008974">
    <property type="entry name" value="TRAF-like"/>
</dbReference>
<dbReference type="PANTHER" id="PTHR26379:SF187">
    <property type="entry name" value="OS07G0655300 PROTEIN"/>
    <property type="match status" value="1"/>
</dbReference>
<dbReference type="Gene3D" id="2.60.210.10">
    <property type="entry name" value="Apoptosis, Tumor Necrosis Factor Receptor Associated Protein 2, Chain A"/>
    <property type="match status" value="1"/>
</dbReference>
<dbReference type="Gene3D" id="3.30.710.10">
    <property type="entry name" value="Potassium Channel Kv1.1, Chain A"/>
    <property type="match status" value="1"/>
</dbReference>
<dbReference type="SUPFAM" id="SSF54695">
    <property type="entry name" value="POZ domain"/>
    <property type="match status" value="1"/>
</dbReference>
<sequence length="375" mass="42319">MASKDRMEADMICQLEKFTKSFSLRIDGYSLIQHVQLPKNQLVVATFDLAGHSWILRFSQSFAACNASQRNYCRNFHITLHLSLLTQTKTLVFLEVDFSLLDHSESCWSEGNIFKLGNEAPPVLSGRSRGKIFKLEDDVSAELCISRSEFMSKFLKDGSFMLKCTVDLVKPVCVGARNKRVLVPSSDFSQSANCGHFIHLWNTGEGADVAFKVSEEIITAHKEVLAMRSPVFRAQFFGPMIDSKSDCIAIEDMKPAIFRLMLQFVYTDNVALQEELSFEMAQHLLVAADRYSLERLKLICEEKLSASLDVEMAATTLVLAEQHNCEQLKEICLDFVASREKLQAVIASDGFSHLMESCPFILKDLLAKLDSERRN</sequence>
<organism evidence="4 5">
    <name type="scientific">Rhynchospora pubera</name>
    <dbReference type="NCBI Taxonomy" id="906938"/>
    <lineage>
        <taxon>Eukaryota</taxon>
        <taxon>Viridiplantae</taxon>
        <taxon>Streptophyta</taxon>
        <taxon>Embryophyta</taxon>
        <taxon>Tracheophyta</taxon>
        <taxon>Spermatophyta</taxon>
        <taxon>Magnoliopsida</taxon>
        <taxon>Liliopsida</taxon>
        <taxon>Poales</taxon>
        <taxon>Cyperaceae</taxon>
        <taxon>Cyperoideae</taxon>
        <taxon>Rhynchosporeae</taxon>
        <taxon>Rhynchospora</taxon>
    </lineage>
</organism>